<feature type="domain" description="Terpene synthase metal-binding" evidence="6">
    <location>
        <begin position="268"/>
        <end position="507"/>
    </location>
</feature>
<protein>
    <submittedName>
        <fullName evidence="7">Linalool synthase</fullName>
    </submittedName>
</protein>
<comment type="cofactor">
    <cofactor evidence="1">
        <name>Mg(2+)</name>
        <dbReference type="ChEBI" id="CHEBI:18420"/>
    </cofactor>
</comment>
<dbReference type="InterPro" id="IPR001906">
    <property type="entry name" value="Terpene_synth_N"/>
</dbReference>
<evidence type="ECO:0000259" key="5">
    <source>
        <dbReference type="Pfam" id="PF01397"/>
    </source>
</evidence>
<dbReference type="InterPro" id="IPR036965">
    <property type="entry name" value="Terpene_synth_N_sf"/>
</dbReference>
<dbReference type="FunFam" id="1.10.600.10:FF:000007">
    <property type="entry name" value="Isoprene synthase, chloroplastic"/>
    <property type="match status" value="1"/>
</dbReference>
<dbReference type="GO" id="GO:0010333">
    <property type="term" value="F:terpene synthase activity"/>
    <property type="evidence" value="ECO:0007669"/>
    <property type="project" value="InterPro"/>
</dbReference>
<dbReference type="SFLD" id="SFLDS00005">
    <property type="entry name" value="Isoprenoid_Synthase_Type_I"/>
    <property type="match status" value="1"/>
</dbReference>
<dbReference type="SUPFAM" id="SSF48239">
    <property type="entry name" value="Terpenoid cyclases/Protein prenyltransferases"/>
    <property type="match status" value="1"/>
</dbReference>
<dbReference type="InterPro" id="IPR005630">
    <property type="entry name" value="Terpene_synthase_metal-bd"/>
</dbReference>
<evidence type="ECO:0000256" key="3">
    <source>
        <dbReference type="ARBA" id="ARBA00022842"/>
    </source>
</evidence>
<dbReference type="InterPro" id="IPR034741">
    <property type="entry name" value="Terpene_cyclase-like_1_C"/>
</dbReference>
<dbReference type="Pfam" id="PF01397">
    <property type="entry name" value="Terpene_synth"/>
    <property type="match status" value="1"/>
</dbReference>
<evidence type="ECO:0000256" key="2">
    <source>
        <dbReference type="ARBA" id="ARBA00022723"/>
    </source>
</evidence>
<dbReference type="Pfam" id="PF03936">
    <property type="entry name" value="Terpene_synth_C"/>
    <property type="match status" value="1"/>
</dbReference>
<feature type="domain" description="Terpene synthase N-terminal" evidence="5">
    <location>
        <begin position="32"/>
        <end position="211"/>
    </location>
</feature>
<dbReference type="EMBL" id="AB857232">
    <property type="protein sequence ID" value="BAP75561.1"/>
    <property type="molecule type" value="mRNA"/>
</dbReference>
<dbReference type="Gene3D" id="1.10.600.10">
    <property type="entry name" value="Farnesyl Diphosphate Synthase"/>
    <property type="match status" value="1"/>
</dbReference>
<dbReference type="InterPro" id="IPR008949">
    <property type="entry name" value="Isoprenoid_synthase_dom_sf"/>
</dbReference>
<proteinExistence type="evidence at transcript level"/>
<dbReference type="InterPro" id="IPR008930">
    <property type="entry name" value="Terpenoid_cyclase/PrenylTrfase"/>
</dbReference>
<keyword evidence="3" id="KW-0460">Magnesium</keyword>
<dbReference type="AlphaFoldDB" id="A0A097ZLP5"/>
<accession>A0A097ZLP5</accession>
<evidence type="ECO:0000256" key="4">
    <source>
        <dbReference type="ARBA" id="ARBA00023239"/>
    </source>
</evidence>
<name>A0A097ZLP5_CITUN</name>
<evidence type="ECO:0000256" key="1">
    <source>
        <dbReference type="ARBA" id="ARBA00001946"/>
    </source>
</evidence>
<dbReference type="InterPro" id="IPR044814">
    <property type="entry name" value="Terpene_cyclase_plant_C1"/>
</dbReference>
<dbReference type="FunFam" id="1.50.10.130:FF:000001">
    <property type="entry name" value="Isoprene synthase, chloroplastic"/>
    <property type="match status" value="1"/>
</dbReference>
<dbReference type="SFLD" id="SFLDG01019">
    <property type="entry name" value="Terpene_Cyclase_Like_1_C_Termi"/>
    <property type="match status" value="1"/>
</dbReference>
<dbReference type="GO" id="GO:0016102">
    <property type="term" value="P:diterpenoid biosynthetic process"/>
    <property type="evidence" value="ECO:0007669"/>
    <property type="project" value="InterPro"/>
</dbReference>
<organism evidence="7">
    <name type="scientific">Citrus unshiu</name>
    <name type="common">Satsuma mandarin</name>
    <name type="synonym">Citrus nobilis var. unshiu</name>
    <dbReference type="NCBI Taxonomy" id="55188"/>
    <lineage>
        <taxon>Eukaryota</taxon>
        <taxon>Viridiplantae</taxon>
        <taxon>Streptophyta</taxon>
        <taxon>Embryophyta</taxon>
        <taxon>Tracheophyta</taxon>
        <taxon>Spermatophyta</taxon>
        <taxon>Magnoliopsida</taxon>
        <taxon>eudicotyledons</taxon>
        <taxon>Gunneridae</taxon>
        <taxon>Pentapetalae</taxon>
        <taxon>rosids</taxon>
        <taxon>malvids</taxon>
        <taxon>Sapindales</taxon>
        <taxon>Rutaceae</taxon>
        <taxon>Aurantioideae</taxon>
        <taxon>Citrus</taxon>
    </lineage>
</organism>
<dbReference type="CDD" id="cd00684">
    <property type="entry name" value="Terpene_cyclase_plant_C1"/>
    <property type="match status" value="1"/>
</dbReference>
<sequence>MLFQVSASPNKVIRINAEKESTRRSANFDPTIWGDYFLSYTGDFKESGDASVKHQELKKEIRTMLRADINKPTQTKLDLIDDIQRLGVSYHFESEIDEILRKMHEANQDCDLGDDENVQELYYISLHFRLLRQNGYKISADVFNSFKDSNGNFKSFLKRDIRGMLSLYEAAHLRVHGENILNEALTFTVTHLESFTSQSNTQLAAQVNRALNRPIRKSLPRLEAKHYMPIYQKDPSHNKDLLTFAMLDFNILQKQHQEELRDIVRWWKNFDVPNKLPFIRDRVVEGYFWILGVYFEPKFLLARKILTKVISMASIIDDIYDAYGTIEELELFATAIERWDLSAIDLLPEYMKLCYCALLDAYSEFEKDLASKGILYGLPFAKESMKILVRSYIIEARWCDQQYVPTMEEYMRVALLSCGYLLLSTSSFLGMEDIVTKEAFEWVSGNPKIVQASSIICRLMDDIVSHKFEQQRGHVASAVECYMKQHGVSEEEAVKVFREKVGNAWKDINEELMRPPVVPMPLLERVLNLARLMDVLYQNNDSYTNPHLMKDHVAALLKDPVFFED</sequence>
<dbReference type="Gene3D" id="1.50.10.130">
    <property type="entry name" value="Terpene synthase, N-terminal domain"/>
    <property type="match status" value="1"/>
</dbReference>
<evidence type="ECO:0000313" key="7">
    <source>
        <dbReference type="EMBL" id="BAP75561.1"/>
    </source>
</evidence>
<reference evidence="7" key="1">
    <citation type="submission" date="2013-10" db="EMBL/GenBank/DDBJ databases">
        <title>Isolation and characterization of 3 linalool synthases genes and anti-fungi activity to Citrus cancer and Penicilium digitum in Citrus unshiu Marc.</title>
        <authorList>
            <person name="Shimada T."/>
        </authorList>
    </citation>
    <scope>NUCLEOTIDE SEQUENCE</scope>
</reference>
<keyword evidence="2" id="KW-0479">Metal-binding</keyword>
<evidence type="ECO:0000259" key="6">
    <source>
        <dbReference type="Pfam" id="PF03936"/>
    </source>
</evidence>
<dbReference type="SUPFAM" id="SSF48576">
    <property type="entry name" value="Terpenoid synthases"/>
    <property type="match status" value="1"/>
</dbReference>
<dbReference type="InterPro" id="IPR050148">
    <property type="entry name" value="Terpene_synthase-like"/>
</dbReference>
<dbReference type="GO" id="GO:0000287">
    <property type="term" value="F:magnesium ion binding"/>
    <property type="evidence" value="ECO:0007669"/>
    <property type="project" value="InterPro"/>
</dbReference>
<keyword evidence="4" id="KW-0456">Lyase</keyword>
<dbReference type="PANTHER" id="PTHR31225">
    <property type="entry name" value="OS04G0344100 PROTEIN-RELATED"/>
    <property type="match status" value="1"/>
</dbReference>
<dbReference type="PANTHER" id="PTHR31225:SF221">
    <property type="entry name" value="(-)-GERMACRENE D SYNTHASE"/>
    <property type="match status" value="1"/>
</dbReference>